<dbReference type="OrthoDB" id="2953532at2759"/>
<feature type="transmembrane region" description="Helical" evidence="1">
    <location>
        <begin position="145"/>
        <end position="167"/>
    </location>
</feature>
<proteinExistence type="predicted"/>
<sequence>MQFYFVLAALALFAGQALGLSVDGGSVGNVSAIEVIDIPAGQLKMDCQTACAPAFSAIQSCDVSDDNCLCKNETVVAVRDCQQCMYSELIKKNEKMPDPRAGSTPVLSAYSAACLASVNVTIPPQAIALTVPADWDGPNGMSMGLPAAVLTVITTALIGVGGIWIVCSM</sequence>
<dbReference type="EMBL" id="WIUZ02000008">
    <property type="protein sequence ID" value="KAF9784737.1"/>
    <property type="molecule type" value="Genomic_DNA"/>
</dbReference>
<feature type="chain" id="PRO_5040490495" description="Extracellular membrane protein CFEM domain-containing protein" evidence="2">
    <location>
        <begin position="20"/>
        <end position="169"/>
    </location>
</feature>
<evidence type="ECO:0000313" key="3">
    <source>
        <dbReference type="EMBL" id="KAF9784737.1"/>
    </source>
</evidence>
<keyword evidence="1" id="KW-1133">Transmembrane helix</keyword>
<feature type="signal peptide" evidence="2">
    <location>
        <begin position="1"/>
        <end position="19"/>
    </location>
</feature>
<organism evidence="3 4">
    <name type="scientific">Thelephora terrestris</name>
    <dbReference type="NCBI Taxonomy" id="56493"/>
    <lineage>
        <taxon>Eukaryota</taxon>
        <taxon>Fungi</taxon>
        <taxon>Dikarya</taxon>
        <taxon>Basidiomycota</taxon>
        <taxon>Agaricomycotina</taxon>
        <taxon>Agaricomycetes</taxon>
        <taxon>Thelephorales</taxon>
        <taxon>Thelephoraceae</taxon>
        <taxon>Thelephora</taxon>
    </lineage>
</organism>
<reference evidence="3" key="1">
    <citation type="journal article" date="2020" name="Nat. Commun.">
        <title>Large-scale genome sequencing of mycorrhizal fungi provides insights into the early evolution of symbiotic traits.</title>
        <authorList>
            <person name="Miyauchi S."/>
            <person name="Kiss E."/>
            <person name="Kuo A."/>
            <person name="Drula E."/>
            <person name="Kohler A."/>
            <person name="Sanchez-Garcia M."/>
            <person name="Morin E."/>
            <person name="Andreopoulos B."/>
            <person name="Barry K.W."/>
            <person name="Bonito G."/>
            <person name="Buee M."/>
            <person name="Carver A."/>
            <person name="Chen C."/>
            <person name="Cichocki N."/>
            <person name="Clum A."/>
            <person name="Culley D."/>
            <person name="Crous P.W."/>
            <person name="Fauchery L."/>
            <person name="Girlanda M."/>
            <person name="Hayes R.D."/>
            <person name="Keri Z."/>
            <person name="LaButti K."/>
            <person name="Lipzen A."/>
            <person name="Lombard V."/>
            <person name="Magnuson J."/>
            <person name="Maillard F."/>
            <person name="Murat C."/>
            <person name="Nolan M."/>
            <person name="Ohm R.A."/>
            <person name="Pangilinan J."/>
            <person name="Pereira M.F."/>
            <person name="Perotto S."/>
            <person name="Peter M."/>
            <person name="Pfister S."/>
            <person name="Riley R."/>
            <person name="Sitrit Y."/>
            <person name="Stielow J.B."/>
            <person name="Szollosi G."/>
            <person name="Zifcakova L."/>
            <person name="Stursova M."/>
            <person name="Spatafora J.W."/>
            <person name="Tedersoo L."/>
            <person name="Vaario L.M."/>
            <person name="Yamada A."/>
            <person name="Yan M."/>
            <person name="Wang P."/>
            <person name="Xu J."/>
            <person name="Bruns T."/>
            <person name="Baldrian P."/>
            <person name="Vilgalys R."/>
            <person name="Dunand C."/>
            <person name="Henrissat B."/>
            <person name="Grigoriev I.V."/>
            <person name="Hibbett D."/>
            <person name="Nagy L.G."/>
            <person name="Martin F.M."/>
        </authorList>
    </citation>
    <scope>NUCLEOTIDE SEQUENCE</scope>
    <source>
        <strain evidence="3">UH-Tt-Lm1</strain>
    </source>
</reference>
<evidence type="ECO:0008006" key="5">
    <source>
        <dbReference type="Google" id="ProtNLM"/>
    </source>
</evidence>
<comment type="caution">
    <text evidence="3">The sequence shown here is derived from an EMBL/GenBank/DDBJ whole genome shotgun (WGS) entry which is preliminary data.</text>
</comment>
<dbReference type="AlphaFoldDB" id="A0A9P6HD88"/>
<keyword evidence="4" id="KW-1185">Reference proteome</keyword>
<evidence type="ECO:0000256" key="1">
    <source>
        <dbReference type="SAM" id="Phobius"/>
    </source>
</evidence>
<keyword evidence="2" id="KW-0732">Signal</keyword>
<evidence type="ECO:0000256" key="2">
    <source>
        <dbReference type="SAM" id="SignalP"/>
    </source>
</evidence>
<name>A0A9P6HD88_9AGAM</name>
<keyword evidence="1" id="KW-0472">Membrane</keyword>
<gene>
    <name evidence="3" type="ORF">BJ322DRAFT_1066021</name>
</gene>
<keyword evidence="1" id="KW-0812">Transmembrane</keyword>
<reference evidence="3" key="2">
    <citation type="submission" date="2020-11" db="EMBL/GenBank/DDBJ databases">
        <authorList>
            <consortium name="DOE Joint Genome Institute"/>
            <person name="Kuo A."/>
            <person name="Miyauchi S."/>
            <person name="Kiss E."/>
            <person name="Drula E."/>
            <person name="Kohler A."/>
            <person name="Sanchez-Garcia M."/>
            <person name="Andreopoulos B."/>
            <person name="Barry K.W."/>
            <person name="Bonito G."/>
            <person name="Buee M."/>
            <person name="Carver A."/>
            <person name="Chen C."/>
            <person name="Cichocki N."/>
            <person name="Clum A."/>
            <person name="Culley D."/>
            <person name="Crous P.W."/>
            <person name="Fauchery L."/>
            <person name="Girlanda M."/>
            <person name="Hayes R."/>
            <person name="Keri Z."/>
            <person name="Labutti K."/>
            <person name="Lipzen A."/>
            <person name="Lombard V."/>
            <person name="Magnuson J."/>
            <person name="Maillard F."/>
            <person name="Morin E."/>
            <person name="Murat C."/>
            <person name="Nolan M."/>
            <person name="Ohm R."/>
            <person name="Pangilinan J."/>
            <person name="Pereira M."/>
            <person name="Perotto S."/>
            <person name="Peter M."/>
            <person name="Riley R."/>
            <person name="Sitrit Y."/>
            <person name="Stielow B."/>
            <person name="Szollosi G."/>
            <person name="Zifcakova L."/>
            <person name="Stursova M."/>
            <person name="Spatafora J.W."/>
            <person name="Tedersoo L."/>
            <person name="Vaario L.-M."/>
            <person name="Yamada A."/>
            <person name="Yan M."/>
            <person name="Wang P."/>
            <person name="Xu J."/>
            <person name="Bruns T."/>
            <person name="Baldrian P."/>
            <person name="Vilgalys R."/>
            <person name="Henrissat B."/>
            <person name="Grigoriev I.V."/>
            <person name="Hibbett D."/>
            <person name="Nagy L.G."/>
            <person name="Martin F.M."/>
        </authorList>
    </citation>
    <scope>NUCLEOTIDE SEQUENCE</scope>
    <source>
        <strain evidence="3">UH-Tt-Lm1</strain>
    </source>
</reference>
<protein>
    <recommendedName>
        <fullName evidence="5">Extracellular membrane protein CFEM domain-containing protein</fullName>
    </recommendedName>
</protein>
<accession>A0A9P6HD88</accession>
<dbReference type="Proteomes" id="UP000736335">
    <property type="component" value="Unassembled WGS sequence"/>
</dbReference>
<evidence type="ECO:0000313" key="4">
    <source>
        <dbReference type="Proteomes" id="UP000736335"/>
    </source>
</evidence>